<protein>
    <submittedName>
        <fullName evidence="1">Uncharacterized protein</fullName>
    </submittedName>
</protein>
<proteinExistence type="predicted"/>
<sequence length="240" mass="28122">MKNNDFDILFEEVLNEFEKAVVKVKTSTHFEPCSGEEMVRKLKEDAHTAITDYQKCRIQSYKHAYRERTVEEYISSMKSQAMWTGTPGKLLECAFVSHKWGISQYRQGRKAEGRKHVLMALNLINMWNGACWALEMVEFKEESNKLKREAASLGGKRKSQKYRPVKDEVIRLLKKNKPEDGWKSKAAAINSLEEEISKFIELDFHKNSDWTSWDKLYRTISDWSRNDIELKNAFADVVKR</sequence>
<dbReference type="EMBL" id="CAAHCV010000040">
    <property type="protein sequence ID" value="VGM15330.1"/>
    <property type="molecule type" value="Genomic_DNA"/>
</dbReference>
<reference evidence="1" key="1">
    <citation type="submission" date="2019-03" db="EMBL/GenBank/DDBJ databases">
        <authorList>
            <consortium name="Pathogen Informatics"/>
        </authorList>
    </citation>
    <scope>NUCLEOTIDE SEQUENCE</scope>
    <source>
        <strain evidence="1">5012STDY7626450</strain>
    </source>
</reference>
<evidence type="ECO:0000313" key="1">
    <source>
        <dbReference type="EMBL" id="VGM15330.1"/>
    </source>
</evidence>
<organism evidence="1">
    <name type="scientific">Klebsiella pneumoniae</name>
    <dbReference type="NCBI Taxonomy" id="573"/>
    <lineage>
        <taxon>Bacteria</taxon>
        <taxon>Pseudomonadati</taxon>
        <taxon>Pseudomonadota</taxon>
        <taxon>Gammaproteobacteria</taxon>
        <taxon>Enterobacterales</taxon>
        <taxon>Enterobacteriaceae</taxon>
        <taxon>Klebsiella/Raoultella group</taxon>
        <taxon>Klebsiella</taxon>
        <taxon>Klebsiella pneumoniae complex</taxon>
    </lineage>
</organism>
<name>A0A486DN61_KLEPN</name>
<accession>A0A486DN61</accession>
<dbReference type="AlphaFoldDB" id="A0A486DN61"/>
<dbReference type="RefSeq" id="WP_040216488.1">
    <property type="nucleotide sequence ID" value="NZ_CAAGZC010000031.1"/>
</dbReference>
<gene>
    <name evidence="1" type="ORF">SAMEA4873652_05410</name>
</gene>